<dbReference type="KEGG" id="blq:L21SP5_00305"/>
<keyword evidence="6" id="KW-1185">Reference proteome</keyword>
<name>A0A0S2HVB4_9BACT</name>
<feature type="transmembrane region" description="Helical" evidence="4">
    <location>
        <begin position="50"/>
        <end position="69"/>
    </location>
</feature>
<feature type="transmembrane region" description="Helical" evidence="4">
    <location>
        <begin position="145"/>
        <end position="168"/>
    </location>
</feature>
<feature type="transmembrane region" description="Helical" evidence="4">
    <location>
        <begin position="106"/>
        <end position="133"/>
    </location>
</feature>
<dbReference type="OrthoDB" id="5415287at2"/>
<keyword evidence="2 4" id="KW-1133">Transmembrane helix</keyword>
<feature type="transmembrane region" description="Helical" evidence="4">
    <location>
        <begin position="174"/>
        <end position="193"/>
    </location>
</feature>
<feature type="transmembrane region" description="Helical" evidence="4">
    <location>
        <begin position="371"/>
        <end position="389"/>
    </location>
</feature>
<dbReference type="SUPFAM" id="SSF103473">
    <property type="entry name" value="MFS general substrate transporter"/>
    <property type="match status" value="1"/>
</dbReference>
<dbReference type="PANTHER" id="PTHR23526">
    <property type="entry name" value="INTEGRAL MEMBRANE TRANSPORT PROTEIN-RELATED"/>
    <property type="match status" value="1"/>
</dbReference>
<dbReference type="InterPro" id="IPR011701">
    <property type="entry name" value="MFS"/>
</dbReference>
<evidence type="ECO:0000313" key="5">
    <source>
        <dbReference type="EMBL" id="ALO13984.1"/>
    </source>
</evidence>
<dbReference type="EMBL" id="CP013118">
    <property type="protein sequence ID" value="ALO13984.1"/>
    <property type="molecule type" value="Genomic_DNA"/>
</dbReference>
<dbReference type="Gene3D" id="1.20.1250.20">
    <property type="entry name" value="MFS general substrate transporter like domains"/>
    <property type="match status" value="2"/>
</dbReference>
<feature type="transmembrane region" description="Helical" evidence="4">
    <location>
        <begin position="296"/>
        <end position="317"/>
    </location>
</feature>
<reference evidence="5 6" key="1">
    <citation type="submission" date="2015-11" db="EMBL/GenBank/DDBJ databases">
        <title>Description and complete genome sequence of a novel strain predominating in hypersaline microbial mats and representing a new family of the Bacteriodetes phylum.</title>
        <authorList>
            <person name="Spring S."/>
            <person name="Bunk B."/>
            <person name="Sproer C."/>
            <person name="Klenk H.-P."/>
        </authorList>
    </citation>
    <scope>NUCLEOTIDE SEQUENCE [LARGE SCALE GENOMIC DNA]</scope>
    <source>
        <strain evidence="5 6">L21-Spi-D4</strain>
    </source>
</reference>
<evidence type="ECO:0000256" key="2">
    <source>
        <dbReference type="ARBA" id="ARBA00022989"/>
    </source>
</evidence>
<keyword evidence="3 4" id="KW-0472">Membrane</keyword>
<dbReference type="Pfam" id="PF07690">
    <property type="entry name" value="MFS_1"/>
    <property type="match status" value="1"/>
</dbReference>
<evidence type="ECO:0000313" key="6">
    <source>
        <dbReference type="Proteomes" id="UP000064893"/>
    </source>
</evidence>
<feature type="transmembrane region" description="Helical" evidence="4">
    <location>
        <begin position="12"/>
        <end position="30"/>
    </location>
</feature>
<evidence type="ECO:0000256" key="3">
    <source>
        <dbReference type="ARBA" id="ARBA00023136"/>
    </source>
</evidence>
<feature type="transmembrane region" description="Helical" evidence="4">
    <location>
        <begin position="81"/>
        <end position="100"/>
    </location>
</feature>
<dbReference type="GO" id="GO:0022857">
    <property type="term" value="F:transmembrane transporter activity"/>
    <property type="evidence" value="ECO:0007669"/>
    <property type="project" value="InterPro"/>
</dbReference>
<keyword evidence="1 4" id="KW-0812">Transmembrane</keyword>
<dbReference type="RefSeq" id="WP_057951578.1">
    <property type="nucleotide sequence ID" value="NZ_CP013118.1"/>
</dbReference>
<organism evidence="5 6">
    <name type="scientific">Salinivirga cyanobacteriivorans</name>
    <dbReference type="NCBI Taxonomy" id="1307839"/>
    <lineage>
        <taxon>Bacteria</taxon>
        <taxon>Pseudomonadati</taxon>
        <taxon>Bacteroidota</taxon>
        <taxon>Bacteroidia</taxon>
        <taxon>Bacteroidales</taxon>
        <taxon>Salinivirgaceae</taxon>
        <taxon>Salinivirga</taxon>
    </lineage>
</organism>
<feature type="transmembrane region" description="Helical" evidence="4">
    <location>
        <begin position="267"/>
        <end position="284"/>
    </location>
</feature>
<proteinExistence type="predicted"/>
<dbReference type="PANTHER" id="PTHR23526:SF2">
    <property type="entry name" value="MAJOR FACILITATOR SUPERFAMILY (MFS) PROFILE DOMAIN-CONTAINING PROTEIN"/>
    <property type="match status" value="1"/>
</dbReference>
<dbReference type="AlphaFoldDB" id="A0A0S2HVB4"/>
<feature type="transmembrane region" description="Helical" evidence="4">
    <location>
        <begin position="395"/>
        <end position="414"/>
    </location>
</feature>
<accession>A0A0S2HVB4</accession>
<dbReference type="InterPro" id="IPR036259">
    <property type="entry name" value="MFS_trans_sf"/>
</dbReference>
<sequence>MIQKLTSGEKKVFGLHLAYSFIEGLIRGVLILNEFVLIKSLDGSNYQIGFLLQFQHIVLILSVFMNEFLRRTVRKRKMLNGIAIITRLPLLAFAFFPSVSQGLHPIYHYIFLFVFLVYFLANPIVFPTINLLLKGSYQHKHFGKFYSYATSINKIVMLVATFGFGIWLDYDPYIFRWVYPVLGLLGIASIFLLTRIDYTPQEVSFVQGFWSSIKGSLVRMKRIIITNKPYRDFEIGFMFYGFAFMTSAAVLTIFFERELHLNYTSIATYKNAYNVLAILLLPFFGKLIGKVDPRQFAIYTFGSLMLFIAFLGITYFWDDWLMLGKIKFYFSVGIAYLFYGVFAATMALLWNIGSAYFARSEDAGDYQSIHLSLTGFRALFAPLAGVFVYELTGYFYTFMIGVLTLLIGIGIMLYSMKKRPQART</sequence>
<dbReference type="Proteomes" id="UP000064893">
    <property type="component" value="Chromosome"/>
</dbReference>
<feature type="transmembrane region" description="Helical" evidence="4">
    <location>
        <begin position="237"/>
        <end position="255"/>
    </location>
</feature>
<dbReference type="InterPro" id="IPR052528">
    <property type="entry name" value="Sugar_transport-like"/>
</dbReference>
<evidence type="ECO:0000256" key="4">
    <source>
        <dbReference type="SAM" id="Phobius"/>
    </source>
</evidence>
<evidence type="ECO:0000256" key="1">
    <source>
        <dbReference type="ARBA" id="ARBA00022692"/>
    </source>
</evidence>
<feature type="transmembrane region" description="Helical" evidence="4">
    <location>
        <begin position="329"/>
        <end position="350"/>
    </location>
</feature>
<protein>
    <submittedName>
        <fullName evidence="5">Major Facilitator Superfamily protein</fullName>
    </submittedName>
</protein>
<gene>
    <name evidence="5" type="ORF">L21SP5_00305</name>
</gene>